<keyword evidence="3" id="KW-1185">Reference proteome</keyword>
<dbReference type="PIRSF" id="PIRSF032064">
    <property type="entry name" value="UCP032064"/>
    <property type="match status" value="1"/>
</dbReference>
<proteinExistence type="predicted"/>
<evidence type="ECO:0008006" key="4">
    <source>
        <dbReference type="Google" id="ProtNLM"/>
    </source>
</evidence>
<dbReference type="OrthoDB" id="7160947at2"/>
<dbReference type="Proteomes" id="UP000186098">
    <property type="component" value="Unassembled WGS sequence"/>
</dbReference>
<protein>
    <recommendedName>
        <fullName evidence="4">DUF721 domain-containing protein</fullName>
    </recommendedName>
</protein>
<dbReference type="InterPro" id="IPR007922">
    <property type="entry name" value="DciA-like"/>
</dbReference>
<name>A0A1N7L0B8_9RHOB</name>
<sequence>MSTETETPRTASTPRAARVTGRRLRGFEAAAQLMRARIRGAAEARGFSVPRILTHWPEIVGPEIAAACRPVRVSYARQGMGATLTLLTTGAQAPVLEMQREVIRTRVNAAYGYNAVSRVVLTQTAPTGFAEGQAVFAAARAPSAAAPPPPDPAVAARASAEAAAVRDPGLRAALERLGQNIYARGASPRPAEGKAKS</sequence>
<dbReference type="STRING" id="407234.SAMN05421795_102383"/>
<evidence type="ECO:0000313" key="3">
    <source>
        <dbReference type="Proteomes" id="UP000186098"/>
    </source>
</evidence>
<dbReference type="InterPro" id="IPR010593">
    <property type="entry name" value="DUF1159"/>
</dbReference>
<reference evidence="3" key="1">
    <citation type="submission" date="2017-01" db="EMBL/GenBank/DDBJ databases">
        <authorList>
            <person name="Varghese N."/>
            <person name="Submissions S."/>
        </authorList>
    </citation>
    <scope>NUCLEOTIDE SEQUENCE [LARGE SCALE GENOMIC DNA]</scope>
    <source>
        <strain evidence="3">DSM 18714</strain>
    </source>
</reference>
<dbReference type="AlphaFoldDB" id="A0A1N7L0B8"/>
<accession>A0A1N7L0B8</accession>
<dbReference type="EMBL" id="FTOM01000002">
    <property type="protein sequence ID" value="SIS67283.1"/>
    <property type="molecule type" value="Genomic_DNA"/>
</dbReference>
<evidence type="ECO:0000256" key="1">
    <source>
        <dbReference type="SAM" id="MobiDB-lite"/>
    </source>
</evidence>
<feature type="region of interest" description="Disordered" evidence="1">
    <location>
        <begin position="141"/>
        <end position="160"/>
    </location>
</feature>
<gene>
    <name evidence="2" type="ORF">SAMN05421795_102383</name>
</gene>
<evidence type="ECO:0000313" key="2">
    <source>
        <dbReference type="EMBL" id="SIS67283.1"/>
    </source>
</evidence>
<organism evidence="2 3">
    <name type="scientific">Phaeovulum vinaykumarii</name>
    <dbReference type="NCBI Taxonomy" id="407234"/>
    <lineage>
        <taxon>Bacteria</taxon>
        <taxon>Pseudomonadati</taxon>
        <taxon>Pseudomonadota</taxon>
        <taxon>Alphaproteobacteria</taxon>
        <taxon>Rhodobacterales</taxon>
        <taxon>Paracoccaceae</taxon>
        <taxon>Phaeovulum</taxon>
    </lineage>
</organism>
<dbReference type="Pfam" id="PF05258">
    <property type="entry name" value="DciA"/>
    <property type="match status" value="1"/>
</dbReference>